<feature type="chain" id="PRO_5040337771" evidence="2">
    <location>
        <begin position="21"/>
        <end position="380"/>
    </location>
</feature>
<dbReference type="Proteomes" id="UP000807469">
    <property type="component" value="Unassembled WGS sequence"/>
</dbReference>
<evidence type="ECO:0000256" key="1">
    <source>
        <dbReference type="SAM" id="MobiDB-lite"/>
    </source>
</evidence>
<evidence type="ECO:0000256" key="2">
    <source>
        <dbReference type="SAM" id="SignalP"/>
    </source>
</evidence>
<proteinExistence type="predicted"/>
<gene>
    <name evidence="3" type="ORF">BDN70DRAFT_895438</name>
</gene>
<sequence length="380" mass="40810">MRNFYVVLPALSMLNMGVNGATISNTLTSRSDSRSQSNGLYKGMHFHQSRQIHSADFSTGPEADVGEVAQVQPPSADHPPASSPDVPGGPVPVLEPATTFRRRLDGAPHDMDRHTRRRPEILGPLLNEKLAEGAKDAAVAGIDLAAKEVSNKSVAGEGIDALEKAGMLEPSVLKTLDIRRRHSAFETIQRDGHCDRGETFGDFVEGSRFDSAPFAVSGSMHELRQTPSLGQDPTADIFRRNSEYSTAPNSGKVEQEFPILKAILKNRSTAVSLPKVPVGASFSSLPIPAVEGTVARRTPEVTITKFTTLEPRTNVEVGRTDSTGHVVRALDAASRMVKVKLSRQEEVEAVDSTATAVSDDVALAKMAAEFGDADSFDDLD</sequence>
<evidence type="ECO:0000313" key="3">
    <source>
        <dbReference type="EMBL" id="KAF9478800.1"/>
    </source>
</evidence>
<dbReference type="OrthoDB" id="3070793at2759"/>
<keyword evidence="2" id="KW-0732">Signal</keyword>
<dbReference type="EMBL" id="MU155226">
    <property type="protein sequence ID" value="KAF9478800.1"/>
    <property type="molecule type" value="Genomic_DNA"/>
</dbReference>
<dbReference type="AlphaFoldDB" id="A0A9P5Z1Z4"/>
<feature type="compositionally biased region" description="Low complexity" evidence="1">
    <location>
        <begin position="73"/>
        <end position="95"/>
    </location>
</feature>
<accession>A0A9P5Z1Z4</accession>
<comment type="caution">
    <text evidence="3">The sequence shown here is derived from an EMBL/GenBank/DDBJ whole genome shotgun (WGS) entry which is preliminary data.</text>
</comment>
<feature type="signal peptide" evidence="2">
    <location>
        <begin position="1"/>
        <end position="20"/>
    </location>
</feature>
<evidence type="ECO:0000313" key="4">
    <source>
        <dbReference type="Proteomes" id="UP000807469"/>
    </source>
</evidence>
<feature type="region of interest" description="Disordered" evidence="1">
    <location>
        <begin position="71"/>
        <end position="95"/>
    </location>
</feature>
<organism evidence="3 4">
    <name type="scientific">Pholiota conissans</name>
    <dbReference type="NCBI Taxonomy" id="109636"/>
    <lineage>
        <taxon>Eukaryota</taxon>
        <taxon>Fungi</taxon>
        <taxon>Dikarya</taxon>
        <taxon>Basidiomycota</taxon>
        <taxon>Agaricomycotina</taxon>
        <taxon>Agaricomycetes</taxon>
        <taxon>Agaricomycetidae</taxon>
        <taxon>Agaricales</taxon>
        <taxon>Agaricineae</taxon>
        <taxon>Strophariaceae</taxon>
        <taxon>Pholiota</taxon>
    </lineage>
</organism>
<protein>
    <submittedName>
        <fullName evidence="3">Uncharacterized protein</fullName>
    </submittedName>
</protein>
<reference evidence="3" key="1">
    <citation type="submission" date="2020-11" db="EMBL/GenBank/DDBJ databases">
        <authorList>
            <consortium name="DOE Joint Genome Institute"/>
            <person name="Ahrendt S."/>
            <person name="Riley R."/>
            <person name="Andreopoulos W."/>
            <person name="Labutti K."/>
            <person name="Pangilinan J."/>
            <person name="Ruiz-Duenas F.J."/>
            <person name="Barrasa J.M."/>
            <person name="Sanchez-Garcia M."/>
            <person name="Camarero S."/>
            <person name="Miyauchi S."/>
            <person name="Serrano A."/>
            <person name="Linde D."/>
            <person name="Babiker R."/>
            <person name="Drula E."/>
            <person name="Ayuso-Fernandez I."/>
            <person name="Pacheco R."/>
            <person name="Padilla G."/>
            <person name="Ferreira P."/>
            <person name="Barriuso J."/>
            <person name="Kellner H."/>
            <person name="Castanera R."/>
            <person name="Alfaro M."/>
            <person name="Ramirez L."/>
            <person name="Pisabarro A.G."/>
            <person name="Kuo A."/>
            <person name="Tritt A."/>
            <person name="Lipzen A."/>
            <person name="He G."/>
            <person name="Yan M."/>
            <person name="Ng V."/>
            <person name="Cullen D."/>
            <person name="Martin F."/>
            <person name="Rosso M.-N."/>
            <person name="Henrissat B."/>
            <person name="Hibbett D."/>
            <person name="Martinez A.T."/>
            <person name="Grigoriev I.V."/>
        </authorList>
    </citation>
    <scope>NUCLEOTIDE SEQUENCE</scope>
    <source>
        <strain evidence="3">CIRM-BRFM 674</strain>
    </source>
</reference>
<keyword evidence="4" id="KW-1185">Reference proteome</keyword>
<name>A0A9P5Z1Z4_9AGAR</name>